<evidence type="ECO:0000313" key="2">
    <source>
        <dbReference type="EMBL" id="CAF5166759.1"/>
    </source>
</evidence>
<dbReference type="GO" id="GO:0005634">
    <property type="term" value="C:nucleus"/>
    <property type="evidence" value="ECO:0007669"/>
    <property type="project" value="InterPro"/>
</dbReference>
<name>A0A8S3GMR1_9BILA</name>
<evidence type="ECO:0000313" key="3">
    <source>
        <dbReference type="Proteomes" id="UP000681967"/>
    </source>
</evidence>
<protein>
    <recommendedName>
        <fullName evidence="1">Replication factor-A protein 1 N-terminal domain-containing protein</fullName>
    </recommendedName>
</protein>
<evidence type="ECO:0000259" key="1">
    <source>
        <dbReference type="Pfam" id="PF04057"/>
    </source>
</evidence>
<dbReference type="Gene3D" id="2.40.50.140">
    <property type="entry name" value="Nucleic acid-binding proteins"/>
    <property type="match status" value="1"/>
</dbReference>
<dbReference type="AlphaFoldDB" id="A0A8S3GMR1"/>
<dbReference type="InterPro" id="IPR007199">
    <property type="entry name" value="Rep_factor-A_N"/>
</dbReference>
<dbReference type="EMBL" id="CAJOBH010274095">
    <property type="protein sequence ID" value="CAF5166759.1"/>
    <property type="molecule type" value="Genomic_DNA"/>
</dbReference>
<organism evidence="2 3">
    <name type="scientific">Rotaria magnacalcarata</name>
    <dbReference type="NCBI Taxonomy" id="392030"/>
    <lineage>
        <taxon>Eukaryota</taxon>
        <taxon>Metazoa</taxon>
        <taxon>Spiralia</taxon>
        <taxon>Gnathifera</taxon>
        <taxon>Rotifera</taxon>
        <taxon>Eurotatoria</taxon>
        <taxon>Bdelloidea</taxon>
        <taxon>Philodinida</taxon>
        <taxon>Philodinidae</taxon>
        <taxon>Rotaria</taxon>
    </lineage>
</organism>
<feature type="non-terminal residue" evidence="2">
    <location>
        <position position="87"/>
    </location>
</feature>
<accession>A0A8S3GMR1</accession>
<sequence length="87" mass="9701">CVLTVQLNELVVNGQLQEYSIIRLDRYLRSDLKGQTAKMILQILQVTVLDIATHKIGNPVSLLTANLNEIETLTTSITKNVLQPKVT</sequence>
<dbReference type="GO" id="GO:0003677">
    <property type="term" value="F:DNA binding"/>
    <property type="evidence" value="ECO:0007669"/>
    <property type="project" value="InterPro"/>
</dbReference>
<dbReference type="Pfam" id="PF04057">
    <property type="entry name" value="Rep-A_N"/>
    <property type="match status" value="1"/>
</dbReference>
<feature type="domain" description="Replication factor-A protein 1 N-terminal" evidence="1">
    <location>
        <begin position="2"/>
        <end position="49"/>
    </location>
</feature>
<dbReference type="Proteomes" id="UP000681967">
    <property type="component" value="Unassembled WGS sequence"/>
</dbReference>
<gene>
    <name evidence="2" type="ORF">BYL167_LOCUS76155</name>
</gene>
<feature type="non-terminal residue" evidence="2">
    <location>
        <position position="1"/>
    </location>
</feature>
<reference evidence="2" key="1">
    <citation type="submission" date="2021-02" db="EMBL/GenBank/DDBJ databases">
        <authorList>
            <person name="Nowell W R."/>
        </authorList>
    </citation>
    <scope>NUCLEOTIDE SEQUENCE</scope>
</reference>
<dbReference type="InterPro" id="IPR012340">
    <property type="entry name" value="NA-bd_OB-fold"/>
</dbReference>
<proteinExistence type="predicted"/>
<comment type="caution">
    <text evidence="2">The sequence shown here is derived from an EMBL/GenBank/DDBJ whole genome shotgun (WGS) entry which is preliminary data.</text>
</comment>
<dbReference type="GO" id="GO:0006260">
    <property type="term" value="P:DNA replication"/>
    <property type="evidence" value="ECO:0007669"/>
    <property type="project" value="InterPro"/>
</dbReference>